<feature type="domain" description="AMP-dependent synthetase/ligase" evidence="5">
    <location>
        <begin position="17"/>
        <end position="418"/>
    </location>
</feature>
<dbReference type="PANTHER" id="PTHR22754:SF32">
    <property type="entry name" value="DISCO-INTERACTING PROTEIN 2"/>
    <property type="match status" value="1"/>
</dbReference>
<dbReference type="Gene3D" id="3.40.50.12780">
    <property type="entry name" value="N-terminal domain of ligase-like"/>
    <property type="match status" value="1"/>
</dbReference>
<sequence length="595" mass="63023">MSACTSPRPPGLAAAVREWARHRPRATALTFVDHSTDRSGVATELTYGELDARAQAVAGALVRGCAPGDRASILCPHTADYVVALLGCLYSGVIAVPLYAPEAFRTDERLRLAMADCAPAVVLTTSPHARPVHELLAGTAGTAGPPSVLCVDTVEPGPRQRVILAEADRPHDIAYLQYTSGSTRDPAGVQVTHRNLAVGAEQLRAGLGIGADARIAGWLPFFHDMGLLLMLAVPLTSGVPAVLMPPFSFVQRPVRWLTAISEHRATHTVSPNFGLDLCVDRIPAHARTGLDLSSLRTLVNGSEPVRAASLDRFSAAFGPFGFRPEAHSPGYGLAEATLAVTLGGPSEPTVLTLDRAELAQDRVRVLTEGGPDGYRVVSCGTPAGQEVRIVAPGTGATVSEGRTGEVRVRGANVCAGYWRRPERTAEVFAAGDPADPDGRWLRTGDLGFLWDGELYLTGRLKDLIIVEGRNHHPSDLEQTVQEASSAVRRGHVAAFSTGSPEEGGERAVIVAELERRCTDAEREALRAAIRAAVVARHSLDPRDVVLVRRGALPRTTSGKIRRAHCRDRYLAGTFDAPDPAAATASAAVPDGAAAR</sequence>
<feature type="domain" description="AMP-binding enzyme C-terminal" evidence="6">
    <location>
        <begin position="462"/>
        <end position="574"/>
    </location>
</feature>
<dbReference type="InterPro" id="IPR025110">
    <property type="entry name" value="AMP-bd_C"/>
</dbReference>
<proteinExistence type="inferred from homology"/>
<dbReference type="EMBL" id="AP035884">
    <property type="protein sequence ID" value="BFP56989.1"/>
    <property type="molecule type" value="Genomic_DNA"/>
</dbReference>
<dbReference type="GO" id="GO:0005886">
    <property type="term" value="C:plasma membrane"/>
    <property type="evidence" value="ECO:0007669"/>
    <property type="project" value="TreeGrafter"/>
</dbReference>
<reference evidence="7" key="1">
    <citation type="submission" date="2024-07" db="EMBL/GenBank/DDBJ databases">
        <title>Complete genome sequences of cellulolytic bacteria, Kitasatospora sp. CMC57 and Streptomyces sp. CMC78, isolated from Japanese agricultural soil.</title>
        <authorList>
            <person name="Hashimoto T."/>
            <person name="Ito M."/>
            <person name="Iwamoto M."/>
            <person name="Fukahori D."/>
            <person name="Shoda T."/>
            <person name="Sakoda M."/>
            <person name="Morohoshi T."/>
            <person name="Mitsuboshi M."/>
            <person name="Nishizawa T."/>
        </authorList>
    </citation>
    <scope>NUCLEOTIDE SEQUENCE</scope>
    <source>
        <strain evidence="7">CMC78</strain>
    </source>
</reference>
<evidence type="ECO:0000256" key="4">
    <source>
        <dbReference type="ARBA" id="ARBA00023098"/>
    </source>
</evidence>
<dbReference type="InterPro" id="IPR000873">
    <property type="entry name" value="AMP-dep_synth/lig_dom"/>
</dbReference>
<accession>A0AB33KNE5</accession>
<gene>
    <name evidence="7" type="ORF">SCMC78_67960</name>
</gene>
<dbReference type="Pfam" id="PF23024">
    <property type="entry name" value="AMP-dom_DIP2-like"/>
    <property type="match status" value="1"/>
</dbReference>
<dbReference type="Gene3D" id="3.30.300.30">
    <property type="match status" value="1"/>
</dbReference>
<dbReference type="GO" id="GO:0006633">
    <property type="term" value="P:fatty acid biosynthetic process"/>
    <property type="evidence" value="ECO:0007669"/>
    <property type="project" value="TreeGrafter"/>
</dbReference>
<dbReference type="InterPro" id="IPR045851">
    <property type="entry name" value="AMP-bd_C_sf"/>
</dbReference>
<evidence type="ECO:0000259" key="6">
    <source>
        <dbReference type="Pfam" id="PF23024"/>
    </source>
</evidence>
<dbReference type="KEGG" id="stcm:SCMC78_67960"/>
<evidence type="ECO:0000256" key="3">
    <source>
        <dbReference type="ARBA" id="ARBA00022832"/>
    </source>
</evidence>
<organism evidence="7">
    <name type="scientific">Streptomyces sp. CMC78</name>
    <dbReference type="NCBI Taxonomy" id="3231512"/>
    <lineage>
        <taxon>Bacteria</taxon>
        <taxon>Bacillati</taxon>
        <taxon>Actinomycetota</taxon>
        <taxon>Actinomycetes</taxon>
        <taxon>Kitasatosporales</taxon>
        <taxon>Streptomycetaceae</taxon>
        <taxon>Streptomyces</taxon>
    </lineage>
</organism>
<evidence type="ECO:0000313" key="7">
    <source>
        <dbReference type="EMBL" id="BFP56989.1"/>
    </source>
</evidence>
<keyword evidence="4" id="KW-0443">Lipid metabolism</keyword>
<keyword evidence="2 7" id="KW-0436">Ligase</keyword>
<dbReference type="PANTHER" id="PTHR22754">
    <property type="entry name" value="DISCO-INTERACTING PROTEIN 2 DIP2 -RELATED"/>
    <property type="match status" value="1"/>
</dbReference>
<dbReference type="InterPro" id="IPR040097">
    <property type="entry name" value="FAAL/FAAC"/>
</dbReference>
<evidence type="ECO:0000256" key="1">
    <source>
        <dbReference type="ARBA" id="ARBA00006432"/>
    </source>
</evidence>
<dbReference type="FunFam" id="3.40.50.12780:FF:000013">
    <property type="entry name" value="Long-chain-fatty-acid--AMP ligase FadD32"/>
    <property type="match status" value="1"/>
</dbReference>
<dbReference type="InterPro" id="IPR042099">
    <property type="entry name" value="ANL_N_sf"/>
</dbReference>
<protein>
    <submittedName>
        <fullName evidence="7">Fatty acyl-AMP ligase</fullName>
    </submittedName>
</protein>
<name>A0AB33KNE5_9ACTN</name>
<dbReference type="SUPFAM" id="SSF56801">
    <property type="entry name" value="Acetyl-CoA synthetase-like"/>
    <property type="match status" value="1"/>
</dbReference>
<comment type="similarity">
    <text evidence="1">Belongs to the ATP-dependent AMP-binding enzyme family.</text>
</comment>
<dbReference type="Pfam" id="PF00501">
    <property type="entry name" value="AMP-binding"/>
    <property type="match status" value="1"/>
</dbReference>
<keyword evidence="3" id="KW-0276">Fatty acid metabolism</keyword>
<dbReference type="GO" id="GO:0070566">
    <property type="term" value="F:adenylyltransferase activity"/>
    <property type="evidence" value="ECO:0007669"/>
    <property type="project" value="TreeGrafter"/>
</dbReference>
<dbReference type="GO" id="GO:0016874">
    <property type="term" value="F:ligase activity"/>
    <property type="evidence" value="ECO:0007669"/>
    <property type="project" value="UniProtKB-KW"/>
</dbReference>
<dbReference type="GO" id="GO:0071766">
    <property type="term" value="P:Actinobacterium-type cell wall biogenesis"/>
    <property type="evidence" value="ECO:0007669"/>
    <property type="project" value="UniProtKB-ARBA"/>
</dbReference>
<evidence type="ECO:0000256" key="2">
    <source>
        <dbReference type="ARBA" id="ARBA00022598"/>
    </source>
</evidence>
<evidence type="ECO:0000259" key="5">
    <source>
        <dbReference type="Pfam" id="PF00501"/>
    </source>
</evidence>
<dbReference type="CDD" id="cd05931">
    <property type="entry name" value="FAAL"/>
    <property type="match status" value="1"/>
</dbReference>
<dbReference type="AlphaFoldDB" id="A0AB33KNE5"/>
<dbReference type="RefSeq" id="WP_408054681.1">
    <property type="nucleotide sequence ID" value="NZ_AP035884.1"/>
</dbReference>